<dbReference type="EMBL" id="QFYS01000015">
    <property type="protein sequence ID" value="RAK61972.1"/>
    <property type="molecule type" value="Genomic_DNA"/>
</dbReference>
<evidence type="ECO:0000313" key="3">
    <source>
        <dbReference type="Proteomes" id="UP000249524"/>
    </source>
</evidence>
<dbReference type="CDD" id="cd04301">
    <property type="entry name" value="NAT_SF"/>
    <property type="match status" value="1"/>
</dbReference>
<protein>
    <submittedName>
        <fullName evidence="2">Acetyltransferase</fullName>
    </submittedName>
</protein>
<accession>A0A328B3G4</accession>
<dbReference type="Pfam" id="PF00583">
    <property type="entry name" value="Acetyltransf_1"/>
    <property type="match status" value="1"/>
</dbReference>
<organism evidence="2 3">
    <name type="scientific">Phenylobacterium kunshanense</name>
    <dbReference type="NCBI Taxonomy" id="1445034"/>
    <lineage>
        <taxon>Bacteria</taxon>
        <taxon>Pseudomonadati</taxon>
        <taxon>Pseudomonadota</taxon>
        <taxon>Alphaproteobacteria</taxon>
        <taxon>Caulobacterales</taxon>
        <taxon>Caulobacteraceae</taxon>
        <taxon>Phenylobacterium</taxon>
    </lineage>
</organism>
<evidence type="ECO:0000313" key="2">
    <source>
        <dbReference type="EMBL" id="RAK61972.1"/>
    </source>
</evidence>
<sequence>MSEVTLEPCGPERAETIQNLFQFYVHDFTDFWETRRTELQEDGRFGLYPPLPRYWTDPSCSAFLIRADGNLAGFVLLDRDGHSGRPCDFNVGEFFVARHYRREGVGRAAALQTIRPRKGVWEIAVARRNSGAQAFWRAVAAEVAVGPVEEVDQDDARWNGLVLRLTAGG</sequence>
<dbReference type="PROSITE" id="PS51186">
    <property type="entry name" value="GNAT"/>
    <property type="match status" value="1"/>
</dbReference>
<dbReference type="AlphaFoldDB" id="A0A328B3G4"/>
<proteinExistence type="predicted"/>
<reference evidence="2 3" key="1">
    <citation type="submission" date="2018-05" db="EMBL/GenBank/DDBJ databases">
        <authorList>
            <person name="Lanie J.A."/>
            <person name="Ng W.-L."/>
            <person name="Kazmierczak K.M."/>
            <person name="Andrzejewski T.M."/>
            <person name="Davidsen T.M."/>
            <person name="Wayne K.J."/>
            <person name="Tettelin H."/>
            <person name="Glass J.I."/>
            <person name="Rusch D."/>
            <person name="Podicherti R."/>
            <person name="Tsui H.-C.T."/>
            <person name="Winkler M.E."/>
        </authorList>
    </citation>
    <scope>NUCLEOTIDE SEQUENCE [LARGE SCALE GENOMIC DNA]</scope>
    <source>
        <strain evidence="2 3">BUT-10</strain>
    </source>
</reference>
<dbReference type="OrthoDB" id="8479334at2"/>
<feature type="domain" description="N-acetyltransferase" evidence="1">
    <location>
        <begin position="4"/>
        <end position="168"/>
    </location>
</feature>
<keyword evidence="3" id="KW-1185">Reference proteome</keyword>
<gene>
    <name evidence="2" type="ORF">DJ019_20370</name>
</gene>
<dbReference type="InterPro" id="IPR000182">
    <property type="entry name" value="GNAT_dom"/>
</dbReference>
<name>A0A328B3G4_9CAUL</name>
<dbReference type="SUPFAM" id="SSF55729">
    <property type="entry name" value="Acyl-CoA N-acyltransferases (Nat)"/>
    <property type="match status" value="1"/>
</dbReference>
<dbReference type="Gene3D" id="3.40.630.30">
    <property type="match status" value="1"/>
</dbReference>
<evidence type="ECO:0000259" key="1">
    <source>
        <dbReference type="PROSITE" id="PS51186"/>
    </source>
</evidence>
<comment type="caution">
    <text evidence="2">The sequence shown here is derived from an EMBL/GenBank/DDBJ whole genome shotgun (WGS) entry which is preliminary data.</text>
</comment>
<dbReference type="GO" id="GO:0016747">
    <property type="term" value="F:acyltransferase activity, transferring groups other than amino-acyl groups"/>
    <property type="evidence" value="ECO:0007669"/>
    <property type="project" value="InterPro"/>
</dbReference>
<dbReference type="Proteomes" id="UP000249524">
    <property type="component" value="Unassembled WGS sequence"/>
</dbReference>
<dbReference type="InterPro" id="IPR016181">
    <property type="entry name" value="Acyl_CoA_acyltransferase"/>
</dbReference>
<dbReference type="RefSeq" id="WP_111278679.1">
    <property type="nucleotide sequence ID" value="NZ_QFYS01000015.1"/>
</dbReference>
<keyword evidence="2" id="KW-0808">Transferase</keyword>